<protein>
    <recommendedName>
        <fullName evidence="3">DUF2187 domain-containing protein</fullName>
    </recommendedName>
</protein>
<evidence type="ECO:0000313" key="2">
    <source>
        <dbReference type="Proteomes" id="UP000000458"/>
    </source>
</evidence>
<evidence type="ECO:0000313" key="1">
    <source>
        <dbReference type="EMBL" id="AFC21219.1"/>
    </source>
</evidence>
<dbReference type="KEGG" id="vg:13993652"/>
<sequence>MKTDFLGNELAIGDKVAFTEGGYKNMLLGEVVGFTRTTIKIKHLSKTRFDHREFCNREPGYVVLVGK</sequence>
<accession>K4FAU7</accession>
<reference evidence="1 2" key="1">
    <citation type="journal article" date="2012" name="J. Virol.">
        <title>Genome Sequence of Cronobacter sakazakii Myovirus vB_CsaM_GAP31.</title>
        <authorList>
            <person name="Abbasifar R."/>
            <person name="Kropinski A.M."/>
            <person name="Sabour P.M."/>
            <person name="Ackermann H.W."/>
            <person name="Alanis Villa A."/>
            <person name="Abbasifar A."/>
            <person name="Griffiths M.W."/>
        </authorList>
    </citation>
    <scope>NUCLEOTIDE SEQUENCE [LARGE SCALE GENOMIC DNA]</scope>
</reference>
<organism evidence="1 2">
    <name type="scientific">Cronobacter phage vB_CsaM_GAP31</name>
    <dbReference type="NCBI Taxonomy" id="1141135"/>
    <lineage>
        <taxon>Viruses</taxon>
        <taxon>Duplodnaviria</taxon>
        <taxon>Heunggongvirae</taxon>
        <taxon>Uroviricota</taxon>
        <taxon>Caudoviricetes</taxon>
        <taxon>Vequintavirinae</taxon>
        <taxon>Seunavirus</taxon>
        <taxon>Seunavirus GAP31</taxon>
    </lineage>
</organism>
<proteinExistence type="predicted"/>
<name>K4FAU7_9CAUD</name>
<keyword evidence="2" id="KW-1185">Reference proteome</keyword>
<dbReference type="EMBL" id="JN882284">
    <property type="protein sequence ID" value="AFC21219.1"/>
    <property type="molecule type" value="Genomic_DNA"/>
</dbReference>
<dbReference type="OrthoDB" id="41141at10239"/>
<gene>
    <name evidence="1" type="ORF">GAP31_039</name>
</gene>
<evidence type="ECO:0008006" key="3">
    <source>
        <dbReference type="Google" id="ProtNLM"/>
    </source>
</evidence>
<dbReference type="Proteomes" id="UP000000458">
    <property type="component" value="Segment"/>
</dbReference>
<dbReference type="Pfam" id="PF23835">
    <property type="entry name" value="DUF7205"/>
    <property type="match status" value="1"/>
</dbReference>
<dbReference type="GeneID" id="13993652"/>
<dbReference type="RefSeq" id="YP_006986874.1">
    <property type="nucleotide sequence ID" value="NC_019400.1"/>
</dbReference>
<dbReference type="InterPro" id="IPR055629">
    <property type="entry name" value="DUF7205"/>
</dbReference>